<feature type="compositionally biased region" description="Acidic residues" evidence="2">
    <location>
        <begin position="10"/>
        <end position="24"/>
    </location>
</feature>
<feature type="region of interest" description="Disordered" evidence="2">
    <location>
        <begin position="1"/>
        <end position="47"/>
    </location>
</feature>
<protein>
    <submittedName>
        <fullName evidence="3">Phosphatidylinositol 4-phosphate 5-kinase 6</fullName>
    </submittedName>
</protein>
<dbReference type="GO" id="GO:0016301">
    <property type="term" value="F:kinase activity"/>
    <property type="evidence" value="ECO:0007669"/>
    <property type="project" value="UniProtKB-KW"/>
</dbReference>
<keyword evidence="1" id="KW-0677">Repeat</keyword>
<proteinExistence type="predicted"/>
<dbReference type="PANTHER" id="PTHR23084">
    <property type="entry name" value="PHOSPHATIDYLINOSITOL-4-PHOSPHATE 5-KINASE RELATED"/>
    <property type="match status" value="1"/>
</dbReference>
<dbReference type="InterPro" id="IPR003409">
    <property type="entry name" value="MORN"/>
</dbReference>
<evidence type="ECO:0000256" key="2">
    <source>
        <dbReference type="SAM" id="MobiDB-lite"/>
    </source>
</evidence>
<dbReference type="Gene3D" id="2.20.110.10">
    <property type="entry name" value="Histone H3 K4-specific methyltransferase SET7/9 N-terminal domain"/>
    <property type="match status" value="2"/>
</dbReference>
<dbReference type="Pfam" id="PF02493">
    <property type="entry name" value="MORN"/>
    <property type="match status" value="3"/>
</dbReference>
<dbReference type="AlphaFoldDB" id="A0A1Q9DCL6"/>
<evidence type="ECO:0000313" key="4">
    <source>
        <dbReference type="Proteomes" id="UP000186817"/>
    </source>
</evidence>
<dbReference type="OMA" id="DEFMGLW"/>
<keyword evidence="3" id="KW-0808">Transferase</keyword>
<dbReference type="PANTHER" id="PTHR23084:SF263">
    <property type="entry name" value="MORN REPEAT-CONTAINING PROTEIN 1"/>
    <property type="match status" value="1"/>
</dbReference>
<evidence type="ECO:0000313" key="3">
    <source>
        <dbReference type="EMBL" id="OLP92921.1"/>
    </source>
</evidence>
<gene>
    <name evidence="3" type="primary">PIP5K6</name>
    <name evidence="3" type="ORF">AK812_SmicGene25231</name>
</gene>
<evidence type="ECO:0000256" key="1">
    <source>
        <dbReference type="ARBA" id="ARBA00022737"/>
    </source>
</evidence>
<comment type="caution">
    <text evidence="3">The sequence shown here is derived from an EMBL/GenBank/DDBJ whole genome shotgun (WGS) entry which is preliminary data.</text>
</comment>
<keyword evidence="3" id="KW-0418">Kinase</keyword>
<dbReference type="Proteomes" id="UP000186817">
    <property type="component" value="Unassembled WGS sequence"/>
</dbReference>
<dbReference type="SMART" id="SM00698">
    <property type="entry name" value="MORN"/>
    <property type="match status" value="3"/>
</dbReference>
<dbReference type="SUPFAM" id="SSF82185">
    <property type="entry name" value="Histone H3 K4-specific methyltransferase SET7/9 N-terminal domain"/>
    <property type="match status" value="1"/>
</dbReference>
<organism evidence="3 4">
    <name type="scientific">Symbiodinium microadriaticum</name>
    <name type="common">Dinoflagellate</name>
    <name type="synonym">Zooxanthella microadriatica</name>
    <dbReference type="NCBI Taxonomy" id="2951"/>
    <lineage>
        <taxon>Eukaryota</taxon>
        <taxon>Sar</taxon>
        <taxon>Alveolata</taxon>
        <taxon>Dinophyceae</taxon>
        <taxon>Suessiales</taxon>
        <taxon>Symbiodiniaceae</taxon>
        <taxon>Symbiodinium</taxon>
    </lineage>
</organism>
<dbReference type="EMBL" id="LSRX01000602">
    <property type="protein sequence ID" value="OLP92921.1"/>
    <property type="molecule type" value="Genomic_DNA"/>
</dbReference>
<reference evidence="3 4" key="1">
    <citation type="submission" date="2016-02" db="EMBL/GenBank/DDBJ databases">
        <title>Genome analysis of coral dinoflagellate symbionts highlights evolutionary adaptations to a symbiotic lifestyle.</title>
        <authorList>
            <person name="Aranda M."/>
            <person name="Li Y."/>
            <person name="Liew Y.J."/>
            <person name="Baumgarten S."/>
            <person name="Simakov O."/>
            <person name="Wilson M."/>
            <person name="Piel J."/>
            <person name="Ashoor H."/>
            <person name="Bougouffa S."/>
            <person name="Bajic V.B."/>
            <person name="Ryu T."/>
            <person name="Ravasi T."/>
            <person name="Bayer T."/>
            <person name="Micklem G."/>
            <person name="Kim H."/>
            <person name="Bhak J."/>
            <person name="Lajeunesse T.C."/>
            <person name="Voolstra C.R."/>
        </authorList>
    </citation>
    <scope>NUCLEOTIDE SEQUENCE [LARGE SCALE GENOMIC DNA]</scope>
    <source>
        <strain evidence="3 4">CCMP2467</strain>
    </source>
</reference>
<dbReference type="OrthoDB" id="184064at2759"/>
<sequence length="277" mass="30040">MAEEGRSQLPEDDGVGEPSAEEAPAEPPKAEAEAAGSMSQSLDTPLKGLEEVDDLKVIHRDFPDGSGSFTVLHHQHLSKSVMSGSFTSTASNGGVTQYRGCFQGDPHHEGPVPKGLGVRINPDGSSYTGEWKDGQPHGHGEWKAAEPSCESYVGDWKRGKKHGFGIIKLANGDSYEGDWADGKFQDRGKYVYANGDEFMGLWDKGVKLSGTFYYKDGRISTRKWENGRLVSCQDFDSRKRAYQPTITHSQVHNPERGQYGATGTLSSMVSANGVPVG</sequence>
<accession>A0A1Q9DCL6</accession>
<keyword evidence="4" id="KW-1185">Reference proteome</keyword>
<name>A0A1Q9DCL6_SYMMI</name>